<protein>
    <submittedName>
        <fullName evidence="1">Very-short-patch-repair endonuclease</fullName>
    </submittedName>
</protein>
<dbReference type="EMBL" id="JAVIZJ010000016">
    <property type="protein sequence ID" value="MDR6212048.1"/>
    <property type="molecule type" value="Genomic_DNA"/>
</dbReference>
<accession>A0ACC6IN18</accession>
<name>A0ACC6IN18_9ACTN</name>
<organism evidence="1 2">
    <name type="scientific">Nocardioides zeae</name>
    <dbReference type="NCBI Taxonomy" id="1457234"/>
    <lineage>
        <taxon>Bacteria</taxon>
        <taxon>Bacillati</taxon>
        <taxon>Actinomycetota</taxon>
        <taxon>Actinomycetes</taxon>
        <taxon>Propionibacteriales</taxon>
        <taxon>Nocardioidaceae</taxon>
        <taxon>Nocardioides</taxon>
    </lineage>
</organism>
<proteinExistence type="predicted"/>
<dbReference type="Proteomes" id="UP001261666">
    <property type="component" value="Unassembled WGS sequence"/>
</dbReference>
<reference evidence="1" key="1">
    <citation type="submission" date="2023-08" db="EMBL/GenBank/DDBJ databases">
        <title>Functional and genomic diversity of the sorghum phyllosphere microbiome.</title>
        <authorList>
            <person name="Shade A."/>
        </authorList>
    </citation>
    <scope>NUCLEOTIDE SEQUENCE</scope>
    <source>
        <strain evidence="1">SORGH_AS_0885</strain>
    </source>
</reference>
<evidence type="ECO:0000313" key="2">
    <source>
        <dbReference type="Proteomes" id="UP001261666"/>
    </source>
</evidence>
<keyword evidence="1" id="KW-0540">Nuclease</keyword>
<evidence type="ECO:0000313" key="1">
    <source>
        <dbReference type="EMBL" id="MDR6212048.1"/>
    </source>
</evidence>
<keyword evidence="2" id="KW-1185">Reference proteome</keyword>
<gene>
    <name evidence="1" type="ORF">QE364_003779</name>
</gene>
<keyword evidence="1" id="KW-0255">Endonuclease</keyword>
<keyword evidence="1" id="KW-0378">Hydrolase</keyword>
<comment type="caution">
    <text evidence="1">The sequence shown here is derived from an EMBL/GenBank/DDBJ whole genome shotgun (WGS) entry which is preliminary data.</text>
</comment>
<sequence length="306" mass="33403">MRALAVADAQEGVLSLRQLYAAGVTRAQLRAELAGGRWRRSGSQCVVVHTGPLLRGAELWAAVLGAGPRAHLDGTAALEVAGLRRFDSGDVRVSVPRGARVRRAPGVAVRQTRRYDAADVVGAGIPRSRPEVAAVRGALWAESDRQATLLLTMTVQQGVTTTERIAVELLRIRRDRRRRLVGTVLLELAGGAESLGEIDVALECRRRGLPEPTRQARRRARDGSYFLDVWWEEYGLVLEIDGIHHAWAENVVADAIRHNAVALSGADTVLRLPLLGLRFAKDEFFDQIEAGLRRGGWSRDVPEAAA</sequence>